<proteinExistence type="predicted"/>
<feature type="region of interest" description="Disordered" evidence="1">
    <location>
        <begin position="31"/>
        <end position="55"/>
    </location>
</feature>
<evidence type="ECO:0000256" key="1">
    <source>
        <dbReference type="SAM" id="MobiDB-lite"/>
    </source>
</evidence>
<dbReference type="AlphaFoldDB" id="A0AAV0FLD9"/>
<gene>
    <name evidence="2" type="ORF">CEPIT_LOCUS35287</name>
</gene>
<sequence length="104" mass="11434">MECEDMLGDMGFYSSVQTVTEEIDDSTIYGVDKRNSSKRKGMSDNTAQASHCKKKLKPGPNIDTFSACMEAASIRLEKAGLEMSRVEIDIADKTSHLPTALDQL</sequence>
<name>A0AAV0FLD9_9ASTE</name>
<accession>A0AAV0FLD9</accession>
<organism evidence="2 3">
    <name type="scientific">Cuscuta epithymum</name>
    <dbReference type="NCBI Taxonomy" id="186058"/>
    <lineage>
        <taxon>Eukaryota</taxon>
        <taxon>Viridiplantae</taxon>
        <taxon>Streptophyta</taxon>
        <taxon>Embryophyta</taxon>
        <taxon>Tracheophyta</taxon>
        <taxon>Spermatophyta</taxon>
        <taxon>Magnoliopsida</taxon>
        <taxon>eudicotyledons</taxon>
        <taxon>Gunneridae</taxon>
        <taxon>Pentapetalae</taxon>
        <taxon>asterids</taxon>
        <taxon>lamiids</taxon>
        <taxon>Solanales</taxon>
        <taxon>Convolvulaceae</taxon>
        <taxon>Cuscuteae</taxon>
        <taxon>Cuscuta</taxon>
        <taxon>Cuscuta subgen. Cuscuta</taxon>
    </lineage>
</organism>
<protein>
    <submittedName>
        <fullName evidence="2">Uncharacterized protein</fullName>
    </submittedName>
</protein>
<dbReference type="Proteomes" id="UP001152523">
    <property type="component" value="Unassembled WGS sequence"/>
</dbReference>
<keyword evidence="3" id="KW-1185">Reference proteome</keyword>
<reference evidence="2" key="1">
    <citation type="submission" date="2022-07" db="EMBL/GenBank/DDBJ databases">
        <authorList>
            <person name="Macas J."/>
            <person name="Novak P."/>
            <person name="Neumann P."/>
        </authorList>
    </citation>
    <scope>NUCLEOTIDE SEQUENCE</scope>
</reference>
<evidence type="ECO:0000313" key="2">
    <source>
        <dbReference type="EMBL" id="CAH9136450.1"/>
    </source>
</evidence>
<dbReference type="EMBL" id="CAMAPF010000995">
    <property type="protein sequence ID" value="CAH9136450.1"/>
    <property type="molecule type" value="Genomic_DNA"/>
</dbReference>
<comment type="caution">
    <text evidence="2">The sequence shown here is derived from an EMBL/GenBank/DDBJ whole genome shotgun (WGS) entry which is preliminary data.</text>
</comment>
<evidence type="ECO:0000313" key="3">
    <source>
        <dbReference type="Proteomes" id="UP001152523"/>
    </source>
</evidence>